<evidence type="ECO:0000256" key="1">
    <source>
        <dbReference type="ARBA" id="ARBA00004123"/>
    </source>
</evidence>
<proteinExistence type="predicted"/>
<evidence type="ECO:0000256" key="5">
    <source>
        <dbReference type="ARBA" id="ARBA00023242"/>
    </source>
</evidence>
<dbReference type="SMART" id="SM00256">
    <property type="entry name" value="FBOX"/>
    <property type="match status" value="2"/>
</dbReference>
<dbReference type="PANTHER" id="PTHR47338">
    <property type="entry name" value="ZN(II)2CYS6 TRANSCRIPTION FACTOR (EUROFUNG)-RELATED"/>
    <property type="match status" value="1"/>
</dbReference>
<feature type="domain" description="F-box" evidence="6">
    <location>
        <begin position="554"/>
        <end position="594"/>
    </location>
</feature>
<dbReference type="InterPro" id="IPR050815">
    <property type="entry name" value="TF_fung"/>
</dbReference>
<dbReference type="EMBL" id="ML170229">
    <property type="protein sequence ID" value="TDL17051.1"/>
    <property type="molecule type" value="Genomic_DNA"/>
</dbReference>
<keyword evidence="8" id="KW-1185">Reference proteome</keyword>
<dbReference type="GO" id="GO:0006351">
    <property type="term" value="P:DNA-templated transcription"/>
    <property type="evidence" value="ECO:0007669"/>
    <property type="project" value="InterPro"/>
</dbReference>
<dbReference type="GO" id="GO:0008270">
    <property type="term" value="F:zinc ion binding"/>
    <property type="evidence" value="ECO:0007669"/>
    <property type="project" value="InterPro"/>
</dbReference>
<dbReference type="Proteomes" id="UP000294933">
    <property type="component" value="Unassembled WGS sequence"/>
</dbReference>
<evidence type="ECO:0000256" key="2">
    <source>
        <dbReference type="ARBA" id="ARBA00022723"/>
    </source>
</evidence>
<name>A0A4Y7PPU9_9AGAM</name>
<reference evidence="7 8" key="1">
    <citation type="submission" date="2018-06" db="EMBL/GenBank/DDBJ databases">
        <title>A transcriptomic atlas of mushroom development highlights an independent origin of complex multicellularity.</title>
        <authorList>
            <consortium name="DOE Joint Genome Institute"/>
            <person name="Krizsan K."/>
            <person name="Almasi E."/>
            <person name="Merenyi Z."/>
            <person name="Sahu N."/>
            <person name="Viragh M."/>
            <person name="Koszo T."/>
            <person name="Mondo S."/>
            <person name="Kiss B."/>
            <person name="Balint B."/>
            <person name="Kues U."/>
            <person name="Barry K."/>
            <person name="Hegedus J.C."/>
            <person name="Henrissat B."/>
            <person name="Johnson J."/>
            <person name="Lipzen A."/>
            <person name="Ohm R."/>
            <person name="Nagy I."/>
            <person name="Pangilinan J."/>
            <person name="Yan J."/>
            <person name="Xiong Y."/>
            <person name="Grigoriev I.V."/>
            <person name="Hibbett D.S."/>
            <person name="Nagy L.G."/>
        </authorList>
    </citation>
    <scope>NUCLEOTIDE SEQUENCE [LARGE SCALE GENOMIC DNA]</scope>
    <source>
        <strain evidence="7 8">SZMC22713</strain>
    </source>
</reference>
<organism evidence="7 8">
    <name type="scientific">Rickenella mellea</name>
    <dbReference type="NCBI Taxonomy" id="50990"/>
    <lineage>
        <taxon>Eukaryota</taxon>
        <taxon>Fungi</taxon>
        <taxon>Dikarya</taxon>
        <taxon>Basidiomycota</taxon>
        <taxon>Agaricomycotina</taxon>
        <taxon>Agaricomycetes</taxon>
        <taxon>Hymenochaetales</taxon>
        <taxon>Rickenellaceae</taxon>
        <taxon>Rickenella</taxon>
    </lineage>
</organism>
<dbReference type="InterPro" id="IPR007219">
    <property type="entry name" value="XnlR_reg_dom"/>
</dbReference>
<dbReference type="OrthoDB" id="3139821at2759"/>
<feature type="domain" description="F-box" evidence="6">
    <location>
        <begin position="904"/>
        <end position="944"/>
    </location>
</feature>
<evidence type="ECO:0000313" key="8">
    <source>
        <dbReference type="Proteomes" id="UP000294933"/>
    </source>
</evidence>
<dbReference type="GO" id="GO:0003677">
    <property type="term" value="F:DNA binding"/>
    <property type="evidence" value="ECO:0007669"/>
    <property type="project" value="InterPro"/>
</dbReference>
<dbReference type="VEuPathDB" id="FungiDB:BD410DRAFT_807639"/>
<accession>A0A4Y7PPU9</accession>
<keyword evidence="5" id="KW-0539">Nucleus</keyword>
<gene>
    <name evidence="7" type="ORF">BD410DRAFT_807639</name>
</gene>
<dbReference type="CDD" id="cd12148">
    <property type="entry name" value="fungal_TF_MHR"/>
    <property type="match status" value="1"/>
</dbReference>
<protein>
    <recommendedName>
        <fullName evidence="6">F-box domain-containing protein</fullName>
    </recommendedName>
</protein>
<dbReference type="GO" id="GO:0000981">
    <property type="term" value="F:DNA-binding transcription factor activity, RNA polymerase II-specific"/>
    <property type="evidence" value="ECO:0007669"/>
    <property type="project" value="InterPro"/>
</dbReference>
<dbReference type="InterPro" id="IPR001810">
    <property type="entry name" value="F-box_dom"/>
</dbReference>
<dbReference type="Pfam" id="PF04082">
    <property type="entry name" value="Fungal_trans"/>
    <property type="match status" value="1"/>
</dbReference>
<keyword evidence="2" id="KW-0479">Metal-binding</keyword>
<dbReference type="PANTHER" id="PTHR47338:SF29">
    <property type="entry name" value="ZN(2)-C6 FUNGAL-TYPE DOMAIN-CONTAINING PROTEIN"/>
    <property type="match status" value="1"/>
</dbReference>
<sequence length="1236" mass="138640">MSLSLSDAARRMFTFYVALGFPEDCEYADAPGVTRTQALEENIAALEARIRELERASAEDIPIAGSSREEFRGRPTVSTAALAVPGQNRMTRETTRLFIDMFLPFSRQLGFSLEHSRFLTTLGLEPSQDAYPHPAVLNSIYVWVLRLTGSQEFIQLEPRFLAKALIAVKDAIGSYDPKIRTQAIQAEILLANYFFTMGRQLEGRYHSNAAVTLATSSGFHSIRSGNTRPTRARGLAGVDGRFRLPPSADIVEEGDRINVFWAVFNLDKCWSVAMRTNAAIRDDGSASGVLIDCPWPMDDWNSLSGDIGSAIVGSRTVTSFLSTLIQSSLSSHAFSTLAIRAQASALLDFAGTSVAQSDMNSPRDMAKLRALARTVENYKNTLPDRNLIASLPADQRATHIASRMLLYATLLQLTDAPAKIERGAQTLSLSCARAVIEITEMLVSDGDCMDMGSQGLCSRSERRRKFTSGSPGQPISTPHWTITQTMIKSLLASVRQYITLRMVISIRRSQNETTTLEHPRRGIYAIPTAFIVPVTKNPPEETIMLQPTLHIMKLTTDVLQHICETVDRKSLLCISLANKEFRNASAPFVFRNVKIEGTWESTEPRVDFVLNHLPEACGMVRSFRFSVFVWDGFEDAAPDRMDPIPEFPSRLCTLLSKMTMMNDFDFNIPETSSALFLKAFVDHHSLSLPSVTKLVLSPFTEFLVYHCPLVTDVSTCTFGWLRTTGGQISREHSVLLIHAIKGRPLRKFGMFEWWTTSLTKGIDFFPILGVMPSIPELDMNGGRYEDNLHAHLPLLAQFTNLKRLHLSSASDLGVGFNPPWCGNAYDVPGVREEVDRDEKIATERVIQDVATACQHLEELWLSTYTHVLIQRSKNGEITYVDAAQPQSLDMGTQSRKVSTSFMKLATDLLQCICETVDWNTLLELSQVSKELRTTSLPFVFRKTKIEGTWESTESKVGFILDHCSHTCGLVRSFTFSVRVWSRHDMKSAKSDRMEPVPGFPARFCALIAQMSAIDQLEFNIPDECCALFEKAFIAESVLLPSAVKLILGPYTEWVVYHCPAVVEVATCYLSWMDEKRRLTREHSFLLIYAVEGRPLQKFGMFEWWSCALTQAILDVIPAIPELDMSGGKYVDNLDVTTTFIVFLNAHLPILHQFTHLKRLHLSYTSDLGVGFTLPVWYDTPQIREQIAKDSKIAKERVIQDVGKACPHLEELWLSVHVHVRIQRTKGEEITYVDVDK</sequence>
<keyword evidence="4" id="KW-0804">Transcription</keyword>
<dbReference type="GO" id="GO:0005634">
    <property type="term" value="C:nucleus"/>
    <property type="evidence" value="ECO:0007669"/>
    <property type="project" value="UniProtKB-SubCell"/>
</dbReference>
<comment type="subcellular location">
    <subcellularLocation>
        <location evidence="1">Nucleus</location>
    </subcellularLocation>
</comment>
<evidence type="ECO:0000259" key="6">
    <source>
        <dbReference type="SMART" id="SM00256"/>
    </source>
</evidence>
<evidence type="ECO:0000313" key="7">
    <source>
        <dbReference type="EMBL" id="TDL17051.1"/>
    </source>
</evidence>
<evidence type="ECO:0000256" key="3">
    <source>
        <dbReference type="ARBA" id="ARBA00023015"/>
    </source>
</evidence>
<evidence type="ECO:0000256" key="4">
    <source>
        <dbReference type="ARBA" id="ARBA00023163"/>
    </source>
</evidence>
<dbReference type="AlphaFoldDB" id="A0A4Y7PPU9"/>
<keyword evidence="3" id="KW-0805">Transcription regulation</keyword>